<gene>
    <name evidence="1" type="ORF">GM418_21645</name>
</gene>
<keyword evidence="2" id="KW-1185">Reference proteome</keyword>
<name>A0A6I6K806_9BACT</name>
<dbReference type="KEGG" id="mcos:GM418_21645"/>
<evidence type="ECO:0000313" key="1">
    <source>
        <dbReference type="EMBL" id="QGY46174.1"/>
    </source>
</evidence>
<dbReference type="Proteomes" id="UP000428260">
    <property type="component" value="Chromosome"/>
</dbReference>
<dbReference type="SUPFAM" id="SSF51445">
    <property type="entry name" value="(Trans)glycosidases"/>
    <property type="match status" value="1"/>
</dbReference>
<evidence type="ECO:0000313" key="2">
    <source>
        <dbReference type="Proteomes" id="UP000428260"/>
    </source>
</evidence>
<organism evidence="1 2">
    <name type="scientific">Maribellus comscasis</name>
    <dbReference type="NCBI Taxonomy" id="2681766"/>
    <lineage>
        <taxon>Bacteria</taxon>
        <taxon>Pseudomonadati</taxon>
        <taxon>Bacteroidota</taxon>
        <taxon>Bacteroidia</taxon>
        <taxon>Marinilabiliales</taxon>
        <taxon>Prolixibacteraceae</taxon>
        <taxon>Maribellus</taxon>
    </lineage>
</organism>
<dbReference type="PANTHER" id="PTHR46145:SF4">
    <property type="entry name" value="HEPARANASE"/>
    <property type="match status" value="1"/>
</dbReference>
<dbReference type="RefSeq" id="WP_158869310.1">
    <property type="nucleotide sequence ID" value="NZ_CP046401.1"/>
</dbReference>
<sequence>MKKSLVIITLVFLFFGFSCTPTQKSKEGISILNLSDLKLIGQVDEKYQSFNVEMCEVVGGEFWIPYDLLDPSKVATGDFNALKRTIPAVNLYDEKLRMLTNALEPLYIRVSGTWANTTYFQDDDEPQLTTAPEGYENVLTRKQWKGVIDFCEATNSKLVTSFAVSNGMRDSEGNWTPAQIEPLVNYTKLIGGEIAAAEMFNEPTFAALGGGPAGYDAAWFNRDFASFKSFVESAIPEMKIVGPGSVGEGGLLIDTSEVNVAAGAIGKTITTEAMYTTEPIPEFEIFSYHFYGGVSKRCGGDLTPEDERTSEWFSKTEKEFEFYKKLRDKYNPDAPIWLTETAEAACGGNPWAATYNDCFRYLEQLGRLAKKGVQVVMHNTLCASEYALLDQDTHEPRPNYWAAFLWSKLMGTEVYDAGITAEGIDVFIHNLKGEKGYTALIVNPKDVETSIEIPADAEQYLLTADELLTKTVKLNGEVLELTPDETLPDVSGKKIKKGETLVPPHSIQFLAFKK</sequence>
<dbReference type="PANTHER" id="PTHR46145">
    <property type="entry name" value="HEPARANASE"/>
    <property type="match status" value="1"/>
</dbReference>
<dbReference type="PROSITE" id="PS51257">
    <property type="entry name" value="PROKAR_LIPOPROTEIN"/>
    <property type="match status" value="1"/>
</dbReference>
<dbReference type="Gene3D" id="3.20.20.80">
    <property type="entry name" value="Glycosidases"/>
    <property type="match status" value="1"/>
</dbReference>
<dbReference type="InterPro" id="IPR017853">
    <property type="entry name" value="GH"/>
</dbReference>
<reference evidence="1 2" key="1">
    <citation type="submission" date="2019-11" db="EMBL/GenBank/DDBJ databases">
        <authorList>
            <person name="Zheng R.K."/>
            <person name="Sun C.M."/>
        </authorList>
    </citation>
    <scope>NUCLEOTIDE SEQUENCE [LARGE SCALE GENOMIC DNA]</scope>
    <source>
        <strain evidence="1 2">WC007</strain>
    </source>
</reference>
<protein>
    <submittedName>
        <fullName evidence="1">Uncharacterized protein</fullName>
    </submittedName>
</protein>
<accession>A0A6I6K806</accession>
<dbReference type="AlphaFoldDB" id="A0A6I6K806"/>
<proteinExistence type="predicted"/>
<dbReference type="EMBL" id="CP046401">
    <property type="protein sequence ID" value="QGY46174.1"/>
    <property type="molecule type" value="Genomic_DNA"/>
</dbReference>